<dbReference type="Pfam" id="PF10551">
    <property type="entry name" value="MULE"/>
    <property type="match status" value="1"/>
</dbReference>
<dbReference type="Proteomes" id="UP000027120">
    <property type="component" value="Unassembled WGS sequence"/>
</dbReference>
<dbReference type="STRING" id="2711.A0A067ECW2"/>
<sequence length="111" mass="12878">MKRIDWETYFLYDRGSLVNDEVFGDIPTFDTTYQTNAYSKPFVVIVGINQHIETISFLFGLLTSETKYTNTYLLETFLRAMNRKNSLRVIINGDQIMSKAMATTFLDSTHK</sequence>
<dbReference type="AlphaFoldDB" id="A0A067ECW2"/>
<dbReference type="PANTHER" id="PTHR47718:SF13">
    <property type="entry name" value="OS09G0290500 PROTEIN"/>
    <property type="match status" value="1"/>
</dbReference>
<reference evidence="2 3" key="1">
    <citation type="submission" date="2014-04" db="EMBL/GenBank/DDBJ databases">
        <authorList>
            <consortium name="International Citrus Genome Consortium"/>
            <person name="Gmitter F."/>
            <person name="Chen C."/>
            <person name="Farmerie W."/>
            <person name="Harkins T."/>
            <person name="Desany B."/>
            <person name="Mohiuddin M."/>
            <person name="Kodira C."/>
            <person name="Borodovsky M."/>
            <person name="Lomsadze A."/>
            <person name="Burns P."/>
            <person name="Jenkins J."/>
            <person name="Prochnik S."/>
            <person name="Shu S."/>
            <person name="Chapman J."/>
            <person name="Pitluck S."/>
            <person name="Schmutz J."/>
            <person name="Rokhsar D."/>
        </authorList>
    </citation>
    <scope>NUCLEOTIDE SEQUENCE</scope>
</reference>
<dbReference type="EMBL" id="KK785049">
    <property type="protein sequence ID" value="KDO51695.1"/>
    <property type="molecule type" value="Genomic_DNA"/>
</dbReference>
<keyword evidence="3" id="KW-1185">Reference proteome</keyword>
<evidence type="ECO:0000313" key="2">
    <source>
        <dbReference type="EMBL" id="KDO51695.1"/>
    </source>
</evidence>
<accession>A0A067ECW2</accession>
<evidence type="ECO:0000259" key="1">
    <source>
        <dbReference type="Pfam" id="PF10551"/>
    </source>
</evidence>
<name>A0A067ECW2_CITSI</name>
<evidence type="ECO:0000313" key="3">
    <source>
        <dbReference type="Proteomes" id="UP000027120"/>
    </source>
</evidence>
<organism evidence="2 3">
    <name type="scientific">Citrus sinensis</name>
    <name type="common">Sweet orange</name>
    <name type="synonym">Citrus aurantium var. sinensis</name>
    <dbReference type="NCBI Taxonomy" id="2711"/>
    <lineage>
        <taxon>Eukaryota</taxon>
        <taxon>Viridiplantae</taxon>
        <taxon>Streptophyta</taxon>
        <taxon>Embryophyta</taxon>
        <taxon>Tracheophyta</taxon>
        <taxon>Spermatophyta</taxon>
        <taxon>Magnoliopsida</taxon>
        <taxon>eudicotyledons</taxon>
        <taxon>Gunneridae</taxon>
        <taxon>Pentapetalae</taxon>
        <taxon>rosids</taxon>
        <taxon>malvids</taxon>
        <taxon>Sapindales</taxon>
        <taxon>Rutaceae</taxon>
        <taxon>Aurantioideae</taxon>
        <taxon>Citrus</taxon>
    </lineage>
</organism>
<feature type="non-terminal residue" evidence="2">
    <location>
        <position position="111"/>
    </location>
</feature>
<protein>
    <recommendedName>
        <fullName evidence="1">MULE transposase domain-containing protein</fullName>
    </recommendedName>
</protein>
<feature type="domain" description="MULE transposase" evidence="1">
    <location>
        <begin position="28"/>
        <end position="110"/>
    </location>
</feature>
<dbReference type="InterPro" id="IPR018289">
    <property type="entry name" value="MULE_transposase_dom"/>
</dbReference>
<gene>
    <name evidence="2" type="ORF">CISIN_1g038964mg</name>
</gene>
<dbReference type="PANTHER" id="PTHR47718">
    <property type="entry name" value="OS01G0519700 PROTEIN"/>
    <property type="match status" value="1"/>
</dbReference>
<proteinExistence type="predicted"/>